<feature type="transmembrane region" description="Helical" evidence="1">
    <location>
        <begin position="35"/>
        <end position="55"/>
    </location>
</feature>
<dbReference type="EMBL" id="LRPN01000067">
    <property type="protein sequence ID" value="KWZ81850.1"/>
    <property type="molecule type" value="Genomic_DNA"/>
</dbReference>
<sequence>MRGIQMNAYLNGMFVGLLILSNIISVKLFHIGDAIVLPAAAIIYIFTYPLVDVTVEVYGKKAGRATVQAGFLTQILALVFIVAAIHLPAAPSFQHQDAFKTILSGSFRVVLASLISYWVSQNLDVFVFHKLKTRHGRKKLWLRNNASTMFSQLIDTSIFIVIAFYGTVPPGMIGTLILTQYIFKFAASIIMTPVVYLLVGLIRKTRSENGLQTVPEAVEKGNA</sequence>
<feature type="transmembrane region" description="Helical" evidence="1">
    <location>
        <begin position="9"/>
        <end position="29"/>
    </location>
</feature>
<feature type="transmembrane region" description="Helical" evidence="1">
    <location>
        <begin position="107"/>
        <end position="128"/>
    </location>
</feature>
<protein>
    <recommendedName>
        <fullName evidence="1">Probable queuosine precursor transporter</fullName>
        <shortName evidence="1">Q precursor transporter</shortName>
    </recommendedName>
</protein>
<feature type="transmembrane region" description="Helical" evidence="1">
    <location>
        <begin position="67"/>
        <end position="87"/>
    </location>
</feature>
<evidence type="ECO:0000256" key="1">
    <source>
        <dbReference type="HAMAP-Rule" id="MF_02088"/>
    </source>
</evidence>
<comment type="similarity">
    <text evidence="1">Belongs to the vitamin uptake transporter (VUT/ECF) (TC 2.A.88) family. Q precursor transporter subfamily.</text>
</comment>
<comment type="subcellular location">
    <subcellularLocation>
        <location evidence="1">Cell membrane</location>
        <topology evidence="1">Multi-pass membrane protein</topology>
    </subcellularLocation>
</comment>
<keyword evidence="1" id="KW-0813">Transport</keyword>
<feature type="transmembrane region" description="Helical" evidence="1">
    <location>
        <begin position="180"/>
        <end position="202"/>
    </location>
</feature>
<keyword evidence="1" id="KW-0472">Membrane</keyword>
<dbReference type="PATRIC" id="fig|1398.22.peg.1867"/>
<dbReference type="Proteomes" id="UP000070376">
    <property type="component" value="Unassembled WGS sequence"/>
</dbReference>
<dbReference type="InterPro" id="IPR003744">
    <property type="entry name" value="YhhQ"/>
</dbReference>
<reference evidence="3" key="1">
    <citation type="submission" date="2016-01" db="EMBL/GenBank/DDBJ databases">
        <authorList>
            <person name="Mitreva M."/>
            <person name="Pepin K.H."/>
            <person name="Mihindukulasuriya K.A."/>
            <person name="Fulton R."/>
            <person name="Fronick C."/>
            <person name="O'Laughlin M."/>
            <person name="Miner T."/>
            <person name="Herter B."/>
            <person name="Rosa B.A."/>
            <person name="Cordes M."/>
            <person name="Tomlinson C."/>
            <person name="Wollam A."/>
            <person name="Palsikar V.B."/>
            <person name="Mardis E.R."/>
            <person name="Wilson R.K."/>
        </authorList>
    </citation>
    <scope>NUCLEOTIDE SEQUENCE [LARGE SCALE GENOMIC DNA]</scope>
    <source>
        <strain evidence="3">GED7749B</strain>
    </source>
</reference>
<keyword evidence="1" id="KW-0812">Transmembrane</keyword>
<evidence type="ECO:0000313" key="3">
    <source>
        <dbReference type="Proteomes" id="UP000070376"/>
    </source>
</evidence>
<dbReference type="AlphaFoldDB" id="A0A133KR97"/>
<keyword evidence="1" id="KW-1003">Cell membrane</keyword>
<dbReference type="GO" id="GO:0022857">
    <property type="term" value="F:transmembrane transporter activity"/>
    <property type="evidence" value="ECO:0007669"/>
    <property type="project" value="UniProtKB-UniRule"/>
</dbReference>
<dbReference type="Pfam" id="PF02592">
    <property type="entry name" value="Vut_1"/>
    <property type="match status" value="1"/>
</dbReference>
<keyword evidence="1" id="KW-1133">Transmembrane helix</keyword>
<dbReference type="PANTHER" id="PTHR34300">
    <property type="entry name" value="QUEUOSINE PRECURSOR TRANSPORTER-RELATED"/>
    <property type="match status" value="1"/>
</dbReference>
<dbReference type="GO" id="GO:0005886">
    <property type="term" value="C:plasma membrane"/>
    <property type="evidence" value="ECO:0007669"/>
    <property type="project" value="UniProtKB-SubCell"/>
</dbReference>
<name>A0A133KR97_HEYCO</name>
<gene>
    <name evidence="2" type="ORF">HMPREF3213_01863</name>
</gene>
<evidence type="ECO:0000313" key="2">
    <source>
        <dbReference type="EMBL" id="KWZ81850.1"/>
    </source>
</evidence>
<accession>A0A133KR97</accession>
<dbReference type="PANTHER" id="PTHR34300:SF2">
    <property type="entry name" value="QUEUOSINE PRECURSOR TRANSPORTER-RELATED"/>
    <property type="match status" value="1"/>
</dbReference>
<comment type="caution">
    <text evidence="2">The sequence shown here is derived from an EMBL/GenBank/DDBJ whole genome shotgun (WGS) entry which is preliminary data.</text>
</comment>
<comment type="function">
    <text evidence="1">Involved in the import of queuosine (Q) precursors, required for Q precursor salvage.</text>
</comment>
<proteinExistence type="inferred from homology"/>
<organism evidence="2 3">
    <name type="scientific">Heyndrickxia coagulans</name>
    <name type="common">Weizmannia coagulans</name>
    <dbReference type="NCBI Taxonomy" id="1398"/>
    <lineage>
        <taxon>Bacteria</taxon>
        <taxon>Bacillati</taxon>
        <taxon>Bacillota</taxon>
        <taxon>Bacilli</taxon>
        <taxon>Bacillales</taxon>
        <taxon>Bacillaceae</taxon>
        <taxon>Heyndrickxia</taxon>
    </lineage>
</organism>
<dbReference type="NCBIfam" id="TIGR00697">
    <property type="entry name" value="queuosine precursor transporter"/>
    <property type="match status" value="1"/>
</dbReference>
<feature type="transmembrane region" description="Helical" evidence="1">
    <location>
        <begin position="149"/>
        <end position="168"/>
    </location>
</feature>
<dbReference type="HAMAP" id="MF_02088">
    <property type="entry name" value="Q_prec_transport"/>
    <property type="match status" value="1"/>
</dbReference>